<comment type="caution">
    <text evidence="1">The sequence shown here is derived from an EMBL/GenBank/DDBJ whole genome shotgun (WGS) entry which is preliminary data.</text>
</comment>
<sequence>MLKFLLLFCLLLIFYAACQVGLKTYKIRRYRKGKASNTATALAAVPLPNYVRREMVHVVEAHEQELFDDVASLLFQQKTDLQDPVQAEQLQQRLFYKMPGRTTTHIRHLDLGEWSIYWNFYDQSLEYYVGCYGILYTHVDRFGQEHKLEIAKNLSHSHCI</sequence>
<gene>
    <name evidence="1" type="ORF">K8V79_08890</name>
</gene>
<dbReference type="EMBL" id="DYWX01000095">
    <property type="protein sequence ID" value="HJF28341.1"/>
    <property type="molecule type" value="Genomic_DNA"/>
</dbReference>
<organism evidence="1 2">
    <name type="scientific">Acinetobacter lwoffii</name>
    <dbReference type="NCBI Taxonomy" id="28090"/>
    <lineage>
        <taxon>Bacteria</taxon>
        <taxon>Pseudomonadati</taxon>
        <taxon>Pseudomonadota</taxon>
        <taxon>Gammaproteobacteria</taxon>
        <taxon>Moraxellales</taxon>
        <taxon>Moraxellaceae</taxon>
        <taxon>Acinetobacter</taxon>
    </lineage>
</organism>
<evidence type="ECO:0000313" key="1">
    <source>
        <dbReference type="EMBL" id="HJF28341.1"/>
    </source>
</evidence>
<name>A0A9D2USX6_ACILW</name>
<dbReference type="Proteomes" id="UP000787156">
    <property type="component" value="Unassembled WGS sequence"/>
</dbReference>
<dbReference type="AlphaFoldDB" id="A0A9D2USX6"/>
<protein>
    <submittedName>
        <fullName evidence="1">Uncharacterized protein</fullName>
    </submittedName>
</protein>
<reference evidence="1" key="1">
    <citation type="journal article" date="2021" name="PeerJ">
        <title>Extensive microbial diversity within the chicken gut microbiome revealed by metagenomics and culture.</title>
        <authorList>
            <person name="Gilroy R."/>
            <person name="Ravi A."/>
            <person name="Getino M."/>
            <person name="Pursley I."/>
            <person name="Horton D.L."/>
            <person name="Alikhan N.F."/>
            <person name="Baker D."/>
            <person name="Gharbi K."/>
            <person name="Hall N."/>
            <person name="Watson M."/>
            <person name="Adriaenssens E.M."/>
            <person name="Foster-Nyarko E."/>
            <person name="Jarju S."/>
            <person name="Secka A."/>
            <person name="Antonio M."/>
            <person name="Oren A."/>
            <person name="Chaudhuri R.R."/>
            <person name="La Ragione R."/>
            <person name="Hildebrand F."/>
            <person name="Pallen M.J."/>
        </authorList>
    </citation>
    <scope>NUCLEOTIDE SEQUENCE</scope>
    <source>
        <strain evidence="1">CHK135-1449</strain>
    </source>
</reference>
<proteinExistence type="predicted"/>
<evidence type="ECO:0000313" key="2">
    <source>
        <dbReference type="Proteomes" id="UP000787156"/>
    </source>
</evidence>
<accession>A0A9D2USX6</accession>
<reference evidence="1" key="2">
    <citation type="submission" date="2021-09" db="EMBL/GenBank/DDBJ databases">
        <authorList>
            <person name="Gilroy R."/>
        </authorList>
    </citation>
    <scope>NUCLEOTIDE SEQUENCE</scope>
    <source>
        <strain evidence="1">CHK135-1449</strain>
    </source>
</reference>